<evidence type="ECO:0000313" key="2">
    <source>
        <dbReference type="Proteomes" id="UP000305401"/>
    </source>
</evidence>
<reference evidence="1" key="1">
    <citation type="submission" date="2019-04" db="EMBL/GenBank/DDBJ databases">
        <title>Microbes associate with the intestines of laboratory mice.</title>
        <authorList>
            <person name="Navarre W."/>
            <person name="Wong E."/>
            <person name="Huang K.C."/>
            <person name="Tropini C."/>
            <person name="Ng K."/>
            <person name="Yu B."/>
        </authorList>
    </citation>
    <scope>NUCLEOTIDE SEQUENCE</scope>
    <source>
        <strain evidence="1">NM86_A22</strain>
    </source>
</reference>
<accession>A0AC61S6F9</accession>
<dbReference type="Proteomes" id="UP000305401">
    <property type="component" value="Unassembled WGS sequence"/>
</dbReference>
<sequence length="274" mass="31539">MTIFAVNNYELIIMPIKQTVHINTKYIADSNIVEFVNTIHTSFSSAGKVAYDKRNQLRIIETGSEAMDQVAVKRFKKLGFFRGLYYTFFGLSKAERCFNNALELARRGISTPEPLAMVEVKKNGVINTCYYICRCVQLPAIIDGLHWEDKFNPVMSADFACMAARMHEAGVIHGDLNCDNVLYKKEADGHYSFTLIDINRMTIFPEVRPVSDKKAMADMCCFTRSLNVMRKVASDYVDARGWNQSVTETMVRMKDRFNRRRALRKRILHPTRPY</sequence>
<evidence type="ECO:0000313" key="1">
    <source>
        <dbReference type="EMBL" id="THG51651.1"/>
    </source>
</evidence>
<protein>
    <submittedName>
        <fullName evidence="1">Uncharacterized protein</fullName>
    </submittedName>
</protein>
<organism evidence="1 2">
    <name type="scientific">Muribaculum caecicola</name>
    <dbReference type="NCBI Taxonomy" id="3038144"/>
    <lineage>
        <taxon>Bacteria</taxon>
        <taxon>Pseudomonadati</taxon>
        <taxon>Bacteroidota</taxon>
        <taxon>Bacteroidia</taxon>
        <taxon>Bacteroidales</taxon>
        <taxon>Muribaculaceae</taxon>
        <taxon>Muribaculum</taxon>
    </lineage>
</organism>
<keyword evidence="2" id="KW-1185">Reference proteome</keyword>
<gene>
    <name evidence="1" type="ORF">E5990_05860</name>
</gene>
<name>A0AC61S6F9_9BACT</name>
<dbReference type="EMBL" id="SSTG01000057">
    <property type="protein sequence ID" value="THG51651.1"/>
    <property type="molecule type" value="Genomic_DNA"/>
</dbReference>
<comment type="caution">
    <text evidence="1">The sequence shown here is derived from an EMBL/GenBank/DDBJ whole genome shotgun (WGS) entry which is preliminary data.</text>
</comment>
<proteinExistence type="predicted"/>